<feature type="transmembrane region" description="Helical" evidence="3">
    <location>
        <begin position="6"/>
        <end position="26"/>
    </location>
</feature>
<dbReference type="AlphaFoldDB" id="A0A1G5LD48"/>
<dbReference type="GO" id="GO:0005576">
    <property type="term" value="C:extracellular region"/>
    <property type="evidence" value="ECO:0007669"/>
    <property type="project" value="UniProtKB-SubCell"/>
</dbReference>
<keyword evidence="3" id="KW-1133">Transmembrane helix</keyword>
<dbReference type="CDD" id="cd20183">
    <property type="entry name" value="M34_PPEP"/>
    <property type="match status" value="1"/>
</dbReference>
<name>A0A1G5LD48_9FIRM</name>
<dbReference type="InterPro" id="IPR024079">
    <property type="entry name" value="MetalloPept_cat_dom_sf"/>
</dbReference>
<protein>
    <recommendedName>
        <fullName evidence="4">ATLF-like domain-containing protein</fullName>
    </recommendedName>
</protein>
<dbReference type="RefSeq" id="WP_176759136.1">
    <property type="nucleotide sequence ID" value="NZ_FMUS01000048.1"/>
</dbReference>
<evidence type="ECO:0000256" key="1">
    <source>
        <dbReference type="ARBA" id="ARBA00004613"/>
    </source>
</evidence>
<gene>
    <name evidence="5" type="ORF">SAMN03080606_04266</name>
</gene>
<evidence type="ECO:0000256" key="2">
    <source>
        <dbReference type="ARBA" id="ARBA00022525"/>
    </source>
</evidence>
<sequence>MLSKILKYINILLLGTILFLIVLIYISNPANKQDMEVYIRNEENNYKVHAPNYQEIDAKEEIISQLIEFNIIGDYDLEDVEGIINRITRIPIHLLQELKNNKIRIILTNQKVIDIPEYNKLQGVVPRGWETTGMTWENVPGIGGNPIVIKIGYSYCNKTHGSLNLELHEIAHAIDTFIFRGISSKNEFINIHELEYTQLFKENCNLCYYEFIDEYFAEAFVYYFYSLSTREKLKDNAPLTYEFFRKIETAEFLKINHINSSKPLRSL</sequence>
<reference evidence="5 6" key="1">
    <citation type="submission" date="2016-10" db="EMBL/GenBank/DDBJ databases">
        <authorList>
            <person name="de Groot N.N."/>
        </authorList>
    </citation>
    <scope>NUCLEOTIDE SEQUENCE [LARGE SCALE GENOMIC DNA]</scope>
    <source>
        <strain evidence="5 6">DSM 18978</strain>
    </source>
</reference>
<dbReference type="Gene3D" id="3.40.390.10">
    <property type="entry name" value="Collagenase (Catalytic Domain)"/>
    <property type="match status" value="1"/>
</dbReference>
<organism evidence="5 6">
    <name type="scientific">Alkaliphilus peptidifermentans DSM 18978</name>
    <dbReference type="NCBI Taxonomy" id="1120976"/>
    <lineage>
        <taxon>Bacteria</taxon>
        <taxon>Bacillati</taxon>
        <taxon>Bacillota</taxon>
        <taxon>Clostridia</taxon>
        <taxon>Peptostreptococcales</taxon>
        <taxon>Natronincolaceae</taxon>
        <taxon>Alkaliphilus</taxon>
    </lineage>
</organism>
<dbReference type="PROSITE" id="PS51995">
    <property type="entry name" value="ATLF"/>
    <property type="match status" value="1"/>
</dbReference>
<dbReference type="InterPro" id="IPR014781">
    <property type="entry name" value="Anthrax_toxin_lethal/edema_N/C"/>
</dbReference>
<keyword evidence="2" id="KW-0964">Secreted</keyword>
<dbReference type="InterPro" id="IPR047568">
    <property type="entry name" value="ATLF-like_dom"/>
</dbReference>
<keyword evidence="3" id="KW-0472">Membrane</keyword>
<evidence type="ECO:0000313" key="5">
    <source>
        <dbReference type="EMBL" id="SCZ10170.1"/>
    </source>
</evidence>
<dbReference type="EMBL" id="FMUS01000048">
    <property type="protein sequence ID" value="SCZ10170.1"/>
    <property type="molecule type" value="Genomic_DNA"/>
</dbReference>
<accession>A0A1G5LD48</accession>
<evidence type="ECO:0000313" key="6">
    <source>
        <dbReference type="Proteomes" id="UP000198636"/>
    </source>
</evidence>
<dbReference type="Pfam" id="PF07737">
    <property type="entry name" value="ATLF"/>
    <property type="match status" value="1"/>
</dbReference>
<dbReference type="SUPFAM" id="SSF55486">
    <property type="entry name" value="Metalloproteases ('zincins'), catalytic domain"/>
    <property type="match status" value="1"/>
</dbReference>
<keyword evidence="6" id="KW-1185">Reference proteome</keyword>
<feature type="domain" description="ATLF-like" evidence="4">
    <location>
        <begin position="60"/>
        <end position="249"/>
    </location>
</feature>
<dbReference type="GO" id="GO:0008237">
    <property type="term" value="F:metallopeptidase activity"/>
    <property type="evidence" value="ECO:0007669"/>
    <property type="project" value="InterPro"/>
</dbReference>
<comment type="subcellular location">
    <subcellularLocation>
        <location evidence="1">Secreted</location>
    </subcellularLocation>
</comment>
<dbReference type="Proteomes" id="UP000198636">
    <property type="component" value="Unassembled WGS sequence"/>
</dbReference>
<keyword evidence="3" id="KW-0812">Transmembrane</keyword>
<evidence type="ECO:0000259" key="4">
    <source>
        <dbReference type="PROSITE" id="PS51995"/>
    </source>
</evidence>
<evidence type="ECO:0000256" key="3">
    <source>
        <dbReference type="SAM" id="Phobius"/>
    </source>
</evidence>
<proteinExistence type="predicted"/>